<evidence type="ECO:0000256" key="2">
    <source>
        <dbReference type="ARBA" id="ARBA00009816"/>
    </source>
</evidence>
<evidence type="ECO:0000256" key="3">
    <source>
        <dbReference type="ARBA" id="ARBA00022692"/>
    </source>
</evidence>
<comment type="subcellular location">
    <subcellularLocation>
        <location evidence="1">Membrane</location>
        <topology evidence="1">Multi-pass membrane protein</topology>
    </subcellularLocation>
</comment>
<name>A0A2K5CJB2_AOTNA</name>
<keyword evidence="9" id="KW-1185">Reference proteome</keyword>
<dbReference type="STRING" id="37293.ENSANAP00000008731"/>
<dbReference type="GO" id="GO:0010729">
    <property type="term" value="P:positive regulation of hydrogen peroxide biosynthetic process"/>
    <property type="evidence" value="ECO:0007669"/>
    <property type="project" value="Ensembl"/>
</dbReference>
<comment type="similarity">
    <text evidence="2">Belongs to the DUOXA family.</text>
</comment>
<evidence type="ECO:0000313" key="9">
    <source>
        <dbReference type="Proteomes" id="UP000233020"/>
    </source>
</evidence>
<gene>
    <name evidence="8" type="primary">DUOXA1</name>
</gene>
<accession>A0A2K5CJB2</accession>
<dbReference type="PANTHER" id="PTHR31158:SF3">
    <property type="entry name" value="DUAL OXIDASE MATURATION FACTOR 1"/>
    <property type="match status" value="1"/>
</dbReference>
<evidence type="ECO:0000256" key="7">
    <source>
        <dbReference type="SAM" id="Phobius"/>
    </source>
</evidence>
<dbReference type="GO" id="GO:0050727">
    <property type="term" value="P:regulation of inflammatory response"/>
    <property type="evidence" value="ECO:0007669"/>
    <property type="project" value="Ensembl"/>
</dbReference>
<evidence type="ECO:0000256" key="6">
    <source>
        <dbReference type="ARBA" id="ARBA00023180"/>
    </source>
</evidence>
<evidence type="ECO:0000256" key="1">
    <source>
        <dbReference type="ARBA" id="ARBA00004141"/>
    </source>
</evidence>
<keyword evidence="4 7" id="KW-1133">Transmembrane helix</keyword>
<organism evidence="8 9">
    <name type="scientific">Aotus nancymaae</name>
    <name type="common">Ma's night monkey</name>
    <dbReference type="NCBI Taxonomy" id="37293"/>
    <lineage>
        <taxon>Eukaryota</taxon>
        <taxon>Metazoa</taxon>
        <taxon>Chordata</taxon>
        <taxon>Craniata</taxon>
        <taxon>Vertebrata</taxon>
        <taxon>Euteleostomi</taxon>
        <taxon>Mammalia</taxon>
        <taxon>Eutheria</taxon>
        <taxon>Euarchontoglires</taxon>
        <taxon>Primates</taxon>
        <taxon>Haplorrhini</taxon>
        <taxon>Platyrrhini</taxon>
        <taxon>Aotidae</taxon>
        <taxon>Aotus</taxon>
    </lineage>
</organism>
<dbReference type="Pfam" id="PF10204">
    <property type="entry name" value="DuoxA"/>
    <property type="match status" value="1"/>
</dbReference>
<dbReference type="OMA" id="MHAFVIF"/>
<evidence type="ECO:0000313" key="8">
    <source>
        <dbReference type="Ensembl" id="ENSANAP00000008731.1"/>
    </source>
</evidence>
<dbReference type="InterPro" id="IPR018469">
    <property type="entry name" value="Dual_oxidase_maturation_fac"/>
</dbReference>
<keyword evidence="5 7" id="KW-0472">Membrane</keyword>
<dbReference type="GO" id="GO:0015031">
    <property type="term" value="P:protein transport"/>
    <property type="evidence" value="ECO:0007669"/>
    <property type="project" value="InterPro"/>
</dbReference>
<evidence type="ECO:0000256" key="5">
    <source>
        <dbReference type="ARBA" id="ARBA00023136"/>
    </source>
</evidence>
<feature type="transmembrane region" description="Helical" evidence="7">
    <location>
        <begin position="179"/>
        <end position="198"/>
    </location>
</feature>
<dbReference type="GO" id="GO:2000609">
    <property type="term" value="P:regulation of thyroid hormone generation"/>
    <property type="evidence" value="ECO:0007669"/>
    <property type="project" value="Ensembl"/>
</dbReference>
<dbReference type="GO" id="GO:0005789">
    <property type="term" value="C:endoplasmic reticulum membrane"/>
    <property type="evidence" value="ECO:0007669"/>
    <property type="project" value="InterPro"/>
</dbReference>
<feature type="transmembrane region" description="Helical" evidence="7">
    <location>
        <begin position="52"/>
        <end position="72"/>
    </location>
</feature>
<sequence length="450" mass="49797">MAALGHTFPFYAGPKPTFPMDTTSATIVMIFLTALATFIVILPGIRGKMRLFWLLRVVTSLFIGAAILAVNFSSEWSVGQVSTNTSYKAFSSEWISADVGLQVGLSGVNITLTGNPMQQLNETVNYNEEFTWRLGENYAEEYAKALEKGLPDPVLYLAEKFTPRSPCGLYHQYRLAGHYASATLWVAFLCWLLANVMLSMPVLVYGGHMLLATGIFQLLALLFFFMATSLTPPCPLRLGASVLHTHHGPAFWITLTTGLLCVLLGLAMVVAHRMQPHRLKAFFNQSVDEDPMLEWSPEEGGLLSPQYRPMADSPEPQDIPLSEASSTKAYSRPRRISLVPADQHVVPFPKLSWPSPGARPASAVSPLSPGCSPRRFGPEGCEERWAKHSGDSPRPLQGRGTGCLWWWGPKERRAGWSPTPGLKQPSCLYPPKCWDYRRELPRLSTPCVTS</sequence>
<keyword evidence="3 7" id="KW-0812">Transmembrane</keyword>
<dbReference type="GeneTree" id="ENSGT00390000008240"/>
<dbReference type="AlphaFoldDB" id="A0A2K5CJB2"/>
<keyword evidence="6" id="KW-0325">Glycoprotein</keyword>
<dbReference type="GO" id="GO:0045666">
    <property type="term" value="P:positive regulation of neuron differentiation"/>
    <property type="evidence" value="ECO:0007669"/>
    <property type="project" value="Ensembl"/>
</dbReference>
<reference evidence="8" key="2">
    <citation type="submission" date="2025-09" db="UniProtKB">
        <authorList>
            <consortium name="Ensembl"/>
        </authorList>
    </citation>
    <scope>IDENTIFICATION</scope>
</reference>
<dbReference type="GO" id="GO:0005886">
    <property type="term" value="C:plasma membrane"/>
    <property type="evidence" value="ECO:0007669"/>
    <property type="project" value="Ensembl"/>
</dbReference>
<dbReference type="PANTHER" id="PTHR31158">
    <property type="entry name" value="DUAL OXIDASE 2"/>
    <property type="match status" value="1"/>
</dbReference>
<dbReference type="GO" id="GO:0042743">
    <property type="term" value="P:hydrogen peroxide metabolic process"/>
    <property type="evidence" value="ECO:0007669"/>
    <property type="project" value="Ensembl"/>
</dbReference>
<proteinExistence type="inferred from homology"/>
<evidence type="ECO:0000256" key="4">
    <source>
        <dbReference type="ARBA" id="ARBA00022989"/>
    </source>
</evidence>
<feature type="transmembrane region" description="Helical" evidence="7">
    <location>
        <begin position="250"/>
        <end position="271"/>
    </location>
</feature>
<protein>
    <submittedName>
        <fullName evidence="8">Dual oxidase maturation factor 1</fullName>
    </submittedName>
</protein>
<feature type="transmembrane region" description="Helical" evidence="7">
    <location>
        <begin position="25"/>
        <end position="45"/>
    </location>
</feature>
<feature type="transmembrane region" description="Helical" evidence="7">
    <location>
        <begin position="210"/>
        <end position="230"/>
    </location>
</feature>
<dbReference type="Proteomes" id="UP000233020">
    <property type="component" value="Unplaced"/>
</dbReference>
<reference evidence="8" key="1">
    <citation type="submission" date="2025-08" db="UniProtKB">
        <authorList>
            <consortium name="Ensembl"/>
        </authorList>
    </citation>
    <scope>IDENTIFICATION</scope>
</reference>
<dbReference type="Ensembl" id="ENSANAT00000026516.1">
    <property type="protein sequence ID" value="ENSANAP00000008731.1"/>
    <property type="gene ID" value="ENSANAG00000022362.1"/>
</dbReference>